<dbReference type="EMBL" id="HBFL01000477">
    <property type="protein sequence ID" value="CAD8760307.1"/>
    <property type="molecule type" value="Transcribed_RNA"/>
</dbReference>
<organism evidence="3">
    <name type="scientific">Pseudo-nitzschia delicatissima</name>
    <dbReference type="NCBI Taxonomy" id="44447"/>
    <lineage>
        <taxon>Eukaryota</taxon>
        <taxon>Sar</taxon>
        <taxon>Stramenopiles</taxon>
        <taxon>Ochrophyta</taxon>
        <taxon>Bacillariophyta</taxon>
        <taxon>Bacillariophyceae</taxon>
        <taxon>Bacillariophycidae</taxon>
        <taxon>Bacillariales</taxon>
        <taxon>Bacillariaceae</taxon>
        <taxon>Pseudo-nitzschia</taxon>
    </lineage>
</organism>
<gene>
    <name evidence="3" type="ORF">PDEL1432_LOCUS346</name>
</gene>
<dbReference type="InterPro" id="IPR054218">
    <property type="entry name" value="DUF6938"/>
</dbReference>
<evidence type="ECO:0008006" key="4">
    <source>
        <dbReference type="Google" id="ProtNLM"/>
    </source>
</evidence>
<accession>A0A7S0YAZ4</accession>
<name>A0A7S0YAZ4_9STRA</name>
<proteinExistence type="predicted"/>
<feature type="domain" description="DUF6938" evidence="2">
    <location>
        <begin position="298"/>
        <end position="538"/>
    </location>
</feature>
<dbReference type="Pfam" id="PF22052">
    <property type="entry name" value="DUF6937"/>
    <property type="match status" value="1"/>
</dbReference>
<protein>
    <recommendedName>
        <fullName evidence="4">Monogalactosyldiacylglycerol synthase</fullName>
    </recommendedName>
</protein>
<feature type="domain" description="DUF6937" evidence="1">
    <location>
        <begin position="119"/>
        <end position="293"/>
    </location>
</feature>
<evidence type="ECO:0000259" key="1">
    <source>
        <dbReference type="Pfam" id="PF22052"/>
    </source>
</evidence>
<dbReference type="Pfam" id="PF22053">
    <property type="entry name" value="DUF6938"/>
    <property type="match status" value="1"/>
</dbReference>
<evidence type="ECO:0000259" key="2">
    <source>
        <dbReference type="Pfam" id="PF22053"/>
    </source>
</evidence>
<dbReference type="AlphaFoldDB" id="A0A7S0YAZ4"/>
<dbReference type="InterPro" id="IPR054217">
    <property type="entry name" value="DUF6937"/>
</dbReference>
<sequence length="542" mass="60059">MTLVEQMTIVATVLAIILVAAYKFLEAWAETAYDFYKNDPPTNCDIDAFVSTSEYNSNPPNKLKVSFAHKVQCRGMKGRTARTKPMELECTKSPHVEGLYVSRQAASEGSSNAGDEEVIPIEKVLETKQPGHKDKPPVIVATIRMGFGHHRIAYSACSWAMERGHTTIFHDFLNIESDEAEMIKTLDHFYSYFSRIASELGSYAEKAWGQAMKQGDANALRVAALTGAQLQCLLTKYPKDTPIVCTHQICALTAAAAGFTNVVNLVVDNYPQWFLVVPKTLNITQGPVNYQSYLRMGVPASELRLAGHWCPSDLVKNIEADCNRRIARAKDPSGKPRRLLIPVGGAGAQKSFIIKLIEAVEPWIRRGQLQLFLNAGDHKHMKTAFVEVLEKCNIDYDTVTTTQGVRDFQSKLLQSGDPEPAKAVTLFAFEDYFPAVATTDLLCRVADILTCKPSELAFYPIPKLHIRRVGDHEAYSAIRAAEVNDGSLEAREISDALRYLELLCDTTGDLLPSWNQAVIDNQSKLNMYDGCMNAVKWAAGGK</sequence>
<reference evidence="3" key="1">
    <citation type="submission" date="2021-01" db="EMBL/GenBank/DDBJ databases">
        <authorList>
            <person name="Corre E."/>
            <person name="Pelletier E."/>
            <person name="Niang G."/>
            <person name="Scheremetjew M."/>
            <person name="Finn R."/>
            <person name="Kale V."/>
            <person name="Holt S."/>
            <person name="Cochrane G."/>
            <person name="Meng A."/>
            <person name="Brown T."/>
            <person name="Cohen L."/>
        </authorList>
    </citation>
    <scope>NUCLEOTIDE SEQUENCE</scope>
    <source>
        <strain evidence="3">UNC1205</strain>
    </source>
</reference>
<evidence type="ECO:0000313" key="3">
    <source>
        <dbReference type="EMBL" id="CAD8760307.1"/>
    </source>
</evidence>